<sequence length="287" mass="31623">MPQTAQRYSRRPTDADNGPALLSAAQRCPQRPTDAAHRCRQRPTDSNNAKSPGPWVRGSIRSRERTRTTNRWNIVEGNGLVISDESYAALLESAVWLIDINRLIDTLERVGRRVRPFRRNYPIWVNSTLAIGKAWSNFYSPEEVCPQSAMDSLDSLAEVLDMLTPAPGNQTHEQLMDLANQISEGIENDPTLTDQLRIHLQRVVNHLRNCLANPGAYNLADFAEAADDAVTAVKAAAGESTDKTWKERWSKISTLVAYPTIAGLLTNGVSTAAGEIASHILKAIGQA</sequence>
<reference evidence="2 3" key="1">
    <citation type="submission" date="2020-05" db="EMBL/GenBank/DDBJ databases">
        <title>Actinomyces sp. zg-325.</title>
        <authorList>
            <person name="Yang C."/>
        </authorList>
    </citation>
    <scope>NUCLEOTIDE SEQUENCE [LARGE SCALE GENOMIC DNA]</scope>
    <source>
        <strain evidence="3">zg-325</strain>
    </source>
</reference>
<dbReference type="EMBL" id="CP053642">
    <property type="protein sequence ID" value="QKD79843.1"/>
    <property type="molecule type" value="Genomic_DNA"/>
</dbReference>
<evidence type="ECO:0000313" key="2">
    <source>
        <dbReference type="EMBL" id="QKD79843.1"/>
    </source>
</evidence>
<dbReference type="AlphaFoldDB" id="A0A6M8B9F9"/>
<protein>
    <submittedName>
        <fullName evidence="2">Uncharacterized protein</fullName>
    </submittedName>
</protein>
<evidence type="ECO:0000256" key="1">
    <source>
        <dbReference type="SAM" id="MobiDB-lite"/>
    </source>
</evidence>
<gene>
    <name evidence="2" type="ORF">HPC72_05930</name>
</gene>
<organism evidence="2 3">
    <name type="scientific">Actinomyces marmotae</name>
    <dbReference type="NCBI Taxonomy" id="2737173"/>
    <lineage>
        <taxon>Bacteria</taxon>
        <taxon>Bacillati</taxon>
        <taxon>Actinomycetota</taxon>
        <taxon>Actinomycetes</taxon>
        <taxon>Actinomycetales</taxon>
        <taxon>Actinomycetaceae</taxon>
        <taxon>Actinomyces</taxon>
    </lineage>
</organism>
<feature type="region of interest" description="Disordered" evidence="1">
    <location>
        <begin position="1"/>
        <end position="62"/>
    </location>
</feature>
<accession>A0A6M8B9F9</accession>
<name>A0A6M8B9F9_9ACTO</name>
<dbReference type="Proteomes" id="UP000504752">
    <property type="component" value="Chromosome"/>
</dbReference>
<dbReference type="RefSeq" id="WP_159523262.1">
    <property type="nucleotide sequence ID" value="NZ_CP053642.1"/>
</dbReference>
<keyword evidence="3" id="KW-1185">Reference proteome</keyword>
<evidence type="ECO:0000313" key="3">
    <source>
        <dbReference type="Proteomes" id="UP000504752"/>
    </source>
</evidence>
<proteinExistence type="predicted"/>
<dbReference type="KEGG" id="amam:HPC72_05930"/>